<gene>
    <name evidence="6" type="ORF">BJ508DRAFT_208181</name>
</gene>
<evidence type="ECO:0000256" key="2">
    <source>
        <dbReference type="ARBA" id="ARBA00022692"/>
    </source>
</evidence>
<dbReference type="Pfam" id="PF04479">
    <property type="entry name" value="RTA1"/>
    <property type="match status" value="1"/>
</dbReference>
<dbReference type="Proteomes" id="UP000275078">
    <property type="component" value="Unassembled WGS sequence"/>
</dbReference>
<dbReference type="PANTHER" id="PTHR31465:SF9">
    <property type="entry name" value="SPHINGOID LONG-CHAIN BASE TRANSPORTER RSB1"/>
    <property type="match status" value="1"/>
</dbReference>
<keyword evidence="4 5" id="KW-0472">Membrane</keyword>
<evidence type="ECO:0000313" key="6">
    <source>
        <dbReference type="EMBL" id="RPA82432.1"/>
    </source>
</evidence>
<feature type="transmembrane region" description="Helical" evidence="5">
    <location>
        <begin position="158"/>
        <end position="177"/>
    </location>
</feature>
<feature type="transmembrane region" description="Helical" evidence="5">
    <location>
        <begin position="241"/>
        <end position="261"/>
    </location>
</feature>
<feature type="transmembrane region" description="Helical" evidence="5">
    <location>
        <begin position="55"/>
        <end position="77"/>
    </location>
</feature>
<dbReference type="GO" id="GO:0005886">
    <property type="term" value="C:plasma membrane"/>
    <property type="evidence" value="ECO:0007669"/>
    <property type="project" value="TreeGrafter"/>
</dbReference>
<dbReference type="PANTHER" id="PTHR31465">
    <property type="entry name" value="PROTEIN RTA1-RELATED"/>
    <property type="match status" value="1"/>
</dbReference>
<keyword evidence="3 5" id="KW-1133">Transmembrane helix</keyword>
<feature type="transmembrane region" description="Helical" evidence="5">
    <location>
        <begin position="281"/>
        <end position="306"/>
    </location>
</feature>
<dbReference type="AlphaFoldDB" id="A0A3N4I8M2"/>
<feature type="transmembrane region" description="Helical" evidence="5">
    <location>
        <begin position="116"/>
        <end position="137"/>
    </location>
</feature>
<evidence type="ECO:0000256" key="5">
    <source>
        <dbReference type="SAM" id="Phobius"/>
    </source>
</evidence>
<comment type="subcellular location">
    <subcellularLocation>
        <location evidence="1">Membrane</location>
        <topology evidence="1">Multi-pass membrane protein</topology>
    </subcellularLocation>
</comment>
<evidence type="ECO:0000256" key="4">
    <source>
        <dbReference type="ARBA" id="ARBA00023136"/>
    </source>
</evidence>
<keyword evidence="2 5" id="KW-0812">Transmembrane</keyword>
<accession>A0A3N4I8M2</accession>
<evidence type="ECO:0000256" key="3">
    <source>
        <dbReference type="ARBA" id="ARBA00022989"/>
    </source>
</evidence>
<dbReference type="EMBL" id="ML119671">
    <property type="protein sequence ID" value="RPA82432.1"/>
    <property type="molecule type" value="Genomic_DNA"/>
</dbReference>
<evidence type="ECO:0000313" key="7">
    <source>
        <dbReference type="Proteomes" id="UP000275078"/>
    </source>
</evidence>
<feature type="transmembrane region" description="Helical" evidence="5">
    <location>
        <begin position="197"/>
        <end position="221"/>
    </location>
</feature>
<dbReference type="STRING" id="1160509.A0A3N4I8M2"/>
<feature type="transmembrane region" description="Helical" evidence="5">
    <location>
        <begin position="84"/>
        <end position="104"/>
    </location>
</feature>
<protein>
    <submittedName>
        <fullName evidence="6">Putative RTA1 domain protein</fullName>
    </submittedName>
</protein>
<sequence>MALDLSTIDPSVLAELPPDVLADLLAGRKPNISFYDCNLDLCDAADSLFNYQPSFAANLTYAILFAIVLLITPFFAWRYKTYTFSILMSLGCIGEILGYAGRIWGHYDPWSIDGFLLQICALTLSPTFFAASIYITLSKLVGLIGQDISRFNRWWYTYFFLTCDIISLILQGTGGGIAAVSAKAENKNGKLDTGNKIMIAGLIFQVITLGFFIIMSLEYFWRAKRAFRLSDKFRGKQGLKLKIFLFSLGLSTVLILIRCIFRVVELWDGWTSELMSNEKKFIALEGGMVIAAAVFLTLFNPGWGFGREHSWDEKKRERDMDLDSE</sequence>
<organism evidence="6 7">
    <name type="scientific">Ascobolus immersus RN42</name>
    <dbReference type="NCBI Taxonomy" id="1160509"/>
    <lineage>
        <taxon>Eukaryota</taxon>
        <taxon>Fungi</taxon>
        <taxon>Dikarya</taxon>
        <taxon>Ascomycota</taxon>
        <taxon>Pezizomycotina</taxon>
        <taxon>Pezizomycetes</taxon>
        <taxon>Pezizales</taxon>
        <taxon>Ascobolaceae</taxon>
        <taxon>Ascobolus</taxon>
    </lineage>
</organism>
<reference evidence="6 7" key="1">
    <citation type="journal article" date="2018" name="Nat. Ecol. Evol.">
        <title>Pezizomycetes genomes reveal the molecular basis of ectomycorrhizal truffle lifestyle.</title>
        <authorList>
            <person name="Murat C."/>
            <person name="Payen T."/>
            <person name="Noel B."/>
            <person name="Kuo A."/>
            <person name="Morin E."/>
            <person name="Chen J."/>
            <person name="Kohler A."/>
            <person name="Krizsan K."/>
            <person name="Balestrini R."/>
            <person name="Da Silva C."/>
            <person name="Montanini B."/>
            <person name="Hainaut M."/>
            <person name="Levati E."/>
            <person name="Barry K.W."/>
            <person name="Belfiori B."/>
            <person name="Cichocki N."/>
            <person name="Clum A."/>
            <person name="Dockter R.B."/>
            <person name="Fauchery L."/>
            <person name="Guy J."/>
            <person name="Iotti M."/>
            <person name="Le Tacon F."/>
            <person name="Lindquist E.A."/>
            <person name="Lipzen A."/>
            <person name="Malagnac F."/>
            <person name="Mello A."/>
            <person name="Molinier V."/>
            <person name="Miyauchi S."/>
            <person name="Poulain J."/>
            <person name="Riccioni C."/>
            <person name="Rubini A."/>
            <person name="Sitrit Y."/>
            <person name="Splivallo R."/>
            <person name="Traeger S."/>
            <person name="Wang M."/>
            <person name="Zifcakova L."/>
            <person name="Wipf D."/>
            <person name="Zambonelli A."/>
            <person name="Paolocci F."/>
            <person name="Nowrousian M."/>
            <person name="Ottonello S."/>
            <person name="Baldrian P."/>
            <person name="Spatafora J.W."/>
            <person name="Henrissat B."/>
            <person name="Nagy L.G."/>
            <person name="Aury J.M."/>
            <person name="Wincker P."/>
            <person name="Grigoriev I.V."/>
            <person name="Bonfante P."/>
            <person name="Martin F.M."/>
        </authorList>
    </citation>
    <scope>NUCLEOTIDE SEQUENCE [LARGE SCALE GENOMIC DNA]</scope>
    <source>
        <strain evidence="6 7">RN42</strain>
    </source>
</reference>
<proteinExistence type="predicted"/>
<keyword evidence="7" id="KW-1185">Reference proteome</keyword>
<dbReference type="InterPro" id="IPR007568">
    <property type="entry name" value="RTA1"/>
</dbReference>
<evidence type="ECO:0000256" key="1">
    <source>
        <dbReference type="ARBA" id="ARBA00004141"/>
    </source>
</evidence>
<dbReference type="OrthoDB" id="4521223at2759"/>
<dbReference type="GO" id="GO:0000324">
    <property type="term" value="C:fungal-type vacuole"/>
    <property type="evidence" value="ECO:0007669"/>
    <property type="project" value="TreeGrafter"/>
</dbReference>
<name>A0A3N4I8M2_ASCIM</name>